<dbReference type="Proteomes" id="UP000046393">
    <property type="component" value="Unplaced"/>
</dbReference>
<accession>A0A0N5AQ68</accession>
<evidence type="ECO:0000313" key="1">
    <source>
        <dbReference type="Proteomes" id="UP000046393"/>
    </source>
</evidence>
<reference evidence="2" key="1">
    <citation type="submission" date="2017-02" db="UniProtKB">
        <authorList>
            <consortium name="WormBaseParasite"/>
        </authorList>
    </citation>
    <scope>IDENTIFICATION</scope>
</reference>
<dbReference type="AlphaFoldDB" id="A0A0N5AQ68"/>
<name>A0A0N5AQ68_9BILA</name>
<protein>
    <submittedName>
        <fullName evidence="2">FMRFamide-related neuropeptides-like</fullName>
    </submittedName>
</protein>
<sequence>MQLNISASAFPNATVQSECCYGRSDSAFCKLFQTVSKSEQDAIRYLFKDDCSELEAEYEQKEANSAKEVAPITMLIKETIPEVQYDTANNDYIPLNIRSAIATKNDYYTENKGTRNFLRFGKRDDINFYRYNRDRQASGFLRDVKSAHSSKPNFLRFGKRQFSRRSPFSPSLIRDQKGGPNFLRFG</sequence>
<proteinExistence type="predicted"/>
<dbReference type="WBParaSite" id="SMUV_0000682001-mRNA-1">
    <property type="protein sequence ID" value="SMUV_0000682001-mRNA-1"/>
    <property type="gene ID" value="SMUV_0000682001"/>
</dbReference>
<evidence type="ECO:0000313" key="2">
    <source>
        <dbReference type="WBParaSite" id="SMUV_0000682001-mRNA-1"/>
    </source>
</evidence>
<organism evidence="1 2">
    <name type="scientific">Syphacia muris</name>
    <dbReference type="NCBI Taxonomy" id="451379"/>
    <lineage>
        <taxon>Eukaryota</taxon>
        <taxon>Metazoa</taxon>
        <taxon>Ecdysozoa</taxon>
        <taxon>Nematoda</taxon>
        <taxon>Chromadorea</taxon>
        <taxon>Rhabditida</taxon>
        <taxon>Spirurina</taxon>
        <taxon>Oxyuridomorpha</taxon>
        <taxon>Oxyuroidea</taxon>
        <taxon>Oxyuridae</taxon>
        <taxon>Syphacia</taxon>
    </lineage>
</organism>
<keyword evidence="1" id="KW-1185">Reference proteome</keyword>
<dbReference type="STRING" id="451379.A0A0N5AQ68"/>